<evidence type="ECO:0000313" key="3">
    <source>
        <dbReference type="EMBL" id="MRG94381.1"/>
    </source>
</evidence>
<reference evidence="3 4" key="1">
    <citation type="submission" date="2019-10" db="EMBL/GenBank/DDBJ databases">
        <title>A soil myxobacterium in the family Polyangiaceae.</title>
        <authorList>
            <person name="Li Y."/>
            <person name="Wang J."/>
        </authorList>
    </citation>
    <scope>NUCLEOTIDE SEQUENCE [LARGE SCALE GENOMIC DNA]</scope>
    <source>
        <strain evidence="3 4">DSM 14734</strain>
    </source>
</reference>
<dbReference type="EMBL" id="WJIE01000006">
    <property type="protein sequence ID" value="MRG94381.1"/>
    <property type="molecule type" value="Genomic_DNA"/>
</dbReference>
<dbReference type="AlphaFoldDB" id="A0A6N7Q0A3"/>
<proteinExistence type="predicted"/>
<dbReference type="OrthoDB" id="5521824at2"/>
<name>A0A6N7Q0A3_9BACT</name>
<comment type="caution">
    <text evidence="3">The sequence shown here is derived from an EMBL/GenBank/DDBJ whole genome shotgun (WGS) entry which is preliminary data.</text>
</comment>
<dbReference type="RefSeq" id="WP_153821241.1">
    <property type="nucleotide sequence ID" value="NZ_WJIE01000006.1"/>
</dbReference>
<feature type="chain" id="PRO_5027004849" description="Lipoprotein" evidence="2">
    <location>
        <begin position="19"/>
        <end position="181"/>
    </location>
</feature>
<evidence type="ECO:0000256" key="2">
    <source>
        <dbReference type="SAM" id="SignalP"/>
    </source>
</evidence>
<keyword evidence="2" id="KW-0732">Signal</keyword>
<feature type="region of interest" description="Disordered" evidence="1">
    <location>
        <begin position="24"/>
        <end position="66"/>
    </location>
</feature>
<organism evidence="3 4">
    <name type="scientific">Polyangium spumosum</name>
    <dbReference type="NCBI Taxonomy" id="889282"/>
    <lineage>
        <taxon>Bacteria</taxon>
        <taxon>Pseudomonadati</taxon>
        <taxon>Myxococcota</taxon>
        <taxon>Polyangia</taxon>
        <taxon>Polyangiales</taxon>
        <taxon>Polyangiaceae</taxon>
        <taxon>Polyangium</taxon>
    </lineage>
</organism>
<evidence type="ECO:0008006" key="5">
    <source>
        <dbReference type="Google" id="ProtNLM"/>
    </source>
</evidence>
<dbReference type="PROSITE" id="PS51257">
    <property type="entry name" value="PROKAR_LIPOPROTEIN"/>
    <property type="match status" value="1"/>
</dbReference>
<keyword evidence="4" id="KW-1185">Reference proteome</keyword>
<evidence type="ECO:0000256" key="1">
    <source>
        <dbReference type="SAM" id="MobiDB-lite"/>
    </source>
</evidence>
<accession>A0A6N7Q0A3</accession>
<feature type="signal peptide" evidence="2">
    <location>
        <begin position="1"/>
        <end position="18"/>
    </location>
</feature>
<gene>
    <name evidence="3" type="ORF">GF068_21020</name>
</gene>
<protein>
    <recommendedName>
        <fullName evidence="5">Lipoprotein</fullName>
    </recommendedName>
</protein>
<dbReference type="Proteomes" id="UP000440224">
    <property type="component" value="Unassembled WGS sequence"/>
</dbReference>
<sequence length="181" mass="19290">MNRSLHLATLAASMFALAGCPEGSAVGAQNPDASAPVDAGVTDAQGTVPWQSSSSAPAAPPATPSERPSLELLQLTLTSDVQKKEPVDTLDVAPPGTRVYAHLKLRNRSQDQRKVHIDFLVNGKVRTPLDLTVEPSWSYRTWGYNTMQAGDTGELEVRVFDDGGATLATARLPIQARSKAK</sequence>
<evidence type="ECO:0000313" key="4">
    <source>
        <dbReference type="Proteomes" id="UP000440224"/>
    </source>
</evidence>